<accession>A0A939DU72</accession>
<evidence type="ECO:0000256" key="1">
    <source>
        <dbReference type="SAM" id="Phobius"/>
    </source>
</evidence>
<keyword evidence="1" id="KW-0472">Membrane</keyword>
<dbReference type="RefSeq" id="WP_206576014.1">
    <property type="nucleotide sequence ID" value="NZ_JAFKCV010000215.1"/>
</dbReference>
<comment type="caution">
    <text evidence="2">The sequence shown here is derived from an EMBL/GenBank/DDBJ whole genome shotgun (WGS) entry which is preliminary data.</text>
</comment>
<protein>
    <submittedName>
        <fullName evidence="2">Uncharacterized protein</fullName>
    </submittedName>
</protein>
<reference evidence="2" key="1">
    <citation type="submission" date="2021-03" db="EMBL/GenBank/DDBJ databases">
        <title>novel species isolated from a fishpond in China.</title>
        <authorList>
            <person name="Lu H."/>
            <person name="Cai Z."/>
        </authorList>
    </citation>
    <scope>NUCLEOTIDE SEQUENCE</scope>
    <source>
        <strain evidence="2">JCM 30855</strain>
    </source>
</reference>
<keyword evidence="3" id="KW-1185">Reference proteome</keyword>
<proteinExistence type="predicted"/>
<feature type="non-terminal residue" evidence="2">
    <location>
        <position position="61"/>
    </location>
</feature>
<name>A0A939DU72_9ALTE</name>
<gene>
    <name evidence="2" type="ORF">J0A66_22290</name>
</gene>
<evidence type="ECO:0000313" key="3">
    <source>
        <dbReference type="Proteomes" id="UP000664654"/>
    </source>
</evidence>
<sequence>MLEYLIWTIAALLLGMGYMHLILGSAPEETNSLSFLIAKIYVFALLYVGGIVGAILAVLFI</sequence>
<keyword evidence="1" id="KW-0812">Transmembrane</keyword>
<evidence type="ECO:0000313" key="2">
    <source>
        <dbReference type="EMBL" id="MBN7827966.1"/>
    </source>
</evidence>
<dbReference type="Proteomes" id="UP000664654">
    <property type="component" value="Unassembled WGS sequence"/>
</dbReference>
<dbReference type="AlphaFoldDB" id="A0A939DU72"/>
<keyword evidence="1" id="KW-1133">Transmembrane helix</keyword>
<feature type="transmembrane region" description="Helical" evidence="1">
    <location>
        <begin position="40"/>
        <end position="60"/>
    </location>
</feature>
<organism evidence="2 3">
    <name type="scientific">Bowmanella dokdonensis</name>
    <dbReference type="NCBI Taxonomy" id="751969"/>
    <lineage>
        <taxon>Bacteria</taxon>
        <taxon>Pseudomonadati</taxon>
        <taxon>Pseudomonadota</taxon>
        <taxon>Gammaproteobacteria</taxon>
        <taxon>Alteromonadales</taxon>
        <taxon>Alteromonadaceae</taxon>
        <taxon>Bowmanella</taxon>
    </lineage>
</organism>
<dbReference type="EMBL" id="JAFKCV010000215">
    <property type="protein sequence ID" value="MBN7827966.1"/>
    <property type="molecule type" value="Genomic_DNA"/>
</dbReference>